<feature type="transmembrane region" description="Helical" evidence="2">
    <location>
        <begin position="80"/>
        <end position="105"/>
    </location>
</feature>
<proteinExistence type="predicted"/>
<evidence type="ECO:0000256" key="2">
    <source>
        <dbReference type="SAM" id="Phobius"/>
    </source>
</evidence>
<accession>L1IPH6</accession>
<reference evidence="4" key="3">
    <citation type="submission" date="2016-03" db="UniProtKB">
        <authorList>
            <consortium name="EnsemblProtists"/>
        </authorList>
    </citation>
    <scope>IDENTIFICATION</scope>
</reference>
<feature type="transmembrane region" description="Helical" evidence="2">
    <location>
        <begin position="125"/>
        <end position="145"/>
    </location>
</feature>
<gene>
    <name evidence="3" type="ORF">GUITHDRAFT_115715</name>
</gene>
<dbReference type="GeneID" id="17294861"/>
<dbReference type="EMBL" id="JH993051">
    <property type="protein sequence ID" value="EKX38168.1"/>
    <property type="molecule type" value="Genomic_DNA"/>
</dbReference>
<reference evidence="5" key="2">
    <citation type="submission" date="2012-11" db="EMBL/GenBank/DDBJ databases">
        <authorList>
            <person name="Kuo A."/>
            <person name="Curtis B.A."/>
            <person name="Tanifuji G."/>
            <person name="Burki F."/>
            <person name="Gruber A."/>
            <person name="Irimia M."/>
            <person name="Maruyama S."/>
            <person name="Arias M.C."/>
            <person name="Ball S.G."/>
            <person name="Gile G.H."/>
            <person name="Hirakawa Y."/>
            <person name="Hopkins J.F."/>
            <person name="Rensing S.A."/>
            <person name="Schmutz J."/>
            <person name="Symeonidi A."/>
            <person name="Elias M."/>
            <person name="Eveleigh R.J."/>
            <person name="Herman E.K."/>
            <person name="Klute M.J."/>
            <person name="Nakayama T."/>
            <person name="Obornik M."/>
            <person name="Reyes-Prieto A."/>
            <person name="Armbrust E.V."/>
            <person name="Aves S.J."/>
            <person name="Beiko R.G."/>
            <person name="Coutinho P."/>
            <person name="Dacks J.B."/>
            <person name="Durnford D.G."/>
            <person name="Fast N.M."/>
            <person name="Green B.R."/>
            <person name="Grisdale C."/>
            <person name="Hempe F."/>
            <person name="Henrissat B."/>
            <person name="Hoppner M.P."/>
            <person name="Ishida K.-I."/>
            <person name="Kim E."/>
            <person name="Koreny L."/>
            <person name="Kroth P.G."/>
            <person name="Liu Y."/>
            <person name="Malik S.-B."/>
            <person name="Maier U.G."/>
            <person name="McRose D."/>
            <person name="Mock T."/>
            <person name="Neilson J.A."/>
            <person name="Onodera N.T."/>
            <person name="Poole A.M."/>
            <person name="Pritham E.J."/>
            <person name="Richards T.A."/>
            <person name="Rocap G."/>
            <person name="Roy S.W."/>
            <person name="Sarai C."/>
            <person name="Schaack S."/>
            <person name="Shirato S."/>
            <person name="Slamovits C.H."/>
            <person name="Spencer D.F."/>
            <person name="Suzuki S."/>
            <person name="Worden A.Z."/>
            <person name="Zauner S."/>
            <person name="Barry K."/>
            <person name="Bell C."/>
            <person name="Bharti A.K."/>
            <person name="Crow J.A."/>
            <person name="Grimwood J."/>
            <person name="Kramer R."/>
            <person name="Lindquist E."/>
            <person name="Lucas S."/>
            <person name="Salamov A."/>
            <person name="McFadden G.I."/>
            <person name="Lane C.E."/>
            <person name="Keeling P.J."/>
            <person name="Gray M.W."/>
            <person name="Grigoriev I.V."/>
            <person name="Archibald J.M."/>
        </authorList>
    </citation>
    <scope>NUCLEOTIDE SEQUENCE</scope>
    <source>
        <strain evidence="5">CCMP2712</strain>
    </source>
</reference>
<sequence length="149" mass="17429">MGSQRSRRPMDMSRSLKMRKDKASSEFEMHKRIYWQASYANLIVDKERGKEKKVPLKVLNMKFMVRESTKEKYSIMKLAFIYLIISTFFPALHVVMFTIVMLQRVTFYATLSPEEQEQEQGSKFGFLRSFAALVATITVVSFLRLPRGP</sequence>
<keyword evidence="2" id="KW-0812">Transmembrane</keyword>
<evidence type="ECO:0000313" key="3">
    <source>
        <dbReference type="EMBL" id="EKX38168.1"/>
    </source>
</evidence>
<evidence type="ECO:0000313" key="4">
    <source>
        <dbReference type="EnsemblProtists" id="EKX38168"/>
    </source>
</evidence>
<dbReference type="Proteomes" id="UP000011087">
    <property type="component" value="Unassembled WGS sequence"/>
</dbReference>
<keyword evidence="2" id="KW-1133">Transmembrane helix</keyword>
<reference evidence="3 5" key="1">
    <citation type="journal article" date="2012" name="Nature">
        <title>Algal genomes reveal evolutionary mosaicism and the fate of nucleomorphs.</title>
        <authorList>
            <consortium name="DOE Joint Genome Institute"/>
            <person name="Curtis B.A."/>
            <person name="Tanifuji G."/>
            <person name="Burki F."/>
            <person name="Gruber A."/>
            <person name="Irimia M."/>
            <person name="Maruyama S."/>
            <person name="Arias M.C."/>
            <person name="Ball S.G."/>
            <person name="Gile G.H."/>
            <person name="Hirakawa Y."/>
            <person name="Hopkins J.F."/>
            <person name="Kuo A."/>
            <person name="Rensing S.A."/>
            <person name="Schmutz J."/>
            <person name="Symeonidi A."/>
            <person name="Elias M."/>
            <person name="Eveleigh R.J."/>
            <person name="Herman E.K."/>
            <person name="Klute M.J."/>
            <person name="Nakayama T."/>
            <person name="Obornik M."/>
            <person name="Reyes-Prieto A."/>
            <person name="Armbrust E.V."/>
            <person name="Aves S.J."/>
            <person name="Beiko R.G."/>
            <person name="Coutinho P."/>
            <person name="Dacks J.B."/>
            <person name="Durnford D.G."/>
            <person name="Fast N.M."/>
            <person name="Green B.R."/>
            <person name="Grisdale C.J."/>
            <person name="Hempel F."/>
            <person name="Henrissat B."/>
            <person name="Hoppner M.P."/>
            <person name="Ishida K."/>
            <person name="Kim E."/>
            <person name="Koreny L."/>
            <person name="Kroth P.G."/>
            <person name="Liu Y."/>
            <person name="Malik S.B."/>
            <person name="Maier U.G."/>
            <person name="McRose D."/>
            <person name="Mock T."/>
            <person name="Neilson J.A."/>
            <person name="Onodera N.T."/>
            <person name="Poole A.M."/>
            <person name="Pritham E.J."/>
            <person name="Richards T.A."/>
            <person name="Rocap G."/>
            <person name="Roy S.W."/>
            <person name="Sarai C."/>
            <person name="Schaack S."/>
            <person name="Shirato S."/>
            <person name="Slamovits C.H."/>
            <person name="Spencer D.F."/>
            <person name="Suzuki S."/>
            <person name="Worden A.Z."/>
            <person name="Zauner S."/>
            <person name="Barry K."/>
            <person name="Bell C."/>
            <person name="Bharti A.K."/>
            <person name="Crow J.A."/>
            <person name="Grimwood J."/>
            <person name="Kramer R."/>
            <person name="Lindquist E."/>
            <person name="Lucas S."/>
            <person name="Salamov A."/>
            <person name="McFadden G.I."/>
            <person name="Lane C.E."/>
            <person name="Keeling P.J."/>
            <person name="Gray M.W."/>
            <person name="Grigoriev I.V."/>
            <person name="Archibald J.M."/>
        </authorList>
    </citation>
    <scope>NUCLEOTIDE SEQUENCE</scope>
    <source>
        <strain evidence="3 5">CCMP2712</strain>
    </source>
</reference>
<organism evidence="3">
    <name type="scientific">Guillardia theta (strain CCMP2712)</name>
    <name type="common">Cryptophyte</name>
    <dbReference type="NCBI Taxonomy" id="905079"/>
    <lineage>
        <taxon>Eukaryota</taxon>
        <taxon>Cryptophyceae</taxon>
        <taxon>Pyrenomonadales</taxon>
        <taxon>Geminigeraceae</taxon>
        <taxon>Guillardia</taxon>
    </lineage>
</organism>
<evidence type="ECO:0000313" key="5">
    <source>
        <dbReference type="Proteomes" id="UP000011087"/>
    </source>
</evidence>
<dbReference type="RefSeq" id="XP_005825148.1">
    <property type="nucleotide sequence ID" value="XM_005825091.1"/>
</dbReference>
<keyword evidence="5" id="KW-1185">Reference proteome</keyword>
<evidence type="ECO:0000256" key="1">
    <source>
        <dbReference type="SAM" id="MobiDB-lite"/>
    </source>
</evidence>
<dbReference type="PaxDb" id="55529-EKX38168"/>
<protein>
    <submittedName>
        <fullName evidence="3 4">Uncharacterized protein</fullName>
    </submittedName>
</protein>
<feature type="region of interest" description="Disordered" evidence="1">
    <location>
        <begin position="1"/>
        <end position="22"/>
    </location>
</feature>
<name>L1IPH6_GUITC</name>
<dbReference type="AlphaFoldDB" id="L1IPH6"/>
<dbReference type="HOGENOM" id="CLU_1753199_0_0_1"/>
<dbReference type="EnsemblProtists" id="EKX38168">
    <property type="protein sequence ID" value="EKX38168"/>
    <property type="gene ID" value="GUITHDRAFT_115715"/>
</dbReference>
<keyword evidence="2" id="KW-0472">Membrane</keyword>
<dbReference type="KEGG" id="gtt:GUITHDRAFT_115715"/>